<accession>A0ABT6XFQ1</accession>
<dbReference type="Proteomes" id="UP001321580">
    <property type="component" value="Unassembled WGS sequence"/>
</dbReference>
<dbReference type="RefSeq" id="WP_283212393.1">
    <property type="nucleotide sequence ID" value="NZ_JASGBI010000001.1"/>
</dbReference>
<dbReference type="EMBL" id="JASGBI010000001">
    <property type="protein sequence ID" value="MDI9238965.1"/>
    <property type="molecule type" value="Genomic_DNA"/>
</dbReference>
<dbReference type="InterPro" id="IPR012434">
    <property type="entry name" value="DUF1631"/>
</dbReference>
<sequence>MSGYPHGVAQATRTDPLRVLEEIKRQSLEALGGLPGTLYGPVEDALKLAALKSDGKVNHYEEQAALWVLRQHQATHVMRFRQQVAQSFDDFRALRIRSGGDVTLRLVDEQQLEYELASGRLNEALVARFARPLDTLQSRLQTLADAMRVPMGANPIGPERLVAAFSQTLLDAQVPDTLRGRLFRFYETDLIRVLGELYARINTLLATSGYGGAAPAPRPPQEDLRRFQDDVLVPTPHMGGFGGTHDGFGGQHSPGPVSAAGAGNFGRTLSTPMSQQDIAAMASELSQLRSQLHAWRDSVPRADSHGMPGSGFDRSVGQRREMRVDEILSVASLLQAEPPDAFARALAVSGRLGETIRDHLQDGARRLGLNPDQACFSAEEEDAIDLVALLFDSLFRHNALQDRARRLYARLVLPYVKVALTDNAVFVKREHPARRLLDAITEACEGNDGETPQDRELLDRATEISQRIVAEYNEDLAVFELAHAELDALLAQQRRRFELQEQRAAKATYGRERLGAARSQAENALHERTGETTLTQAVADFLAMPWRHHVVQTLLRDNVDQRRHAEAIALGDALVMADRLAQQNRGRELADQLLALQPAIIECLASSGLDDSAAQHGLAGLVRALVDPDTSRRVRPAAPLSVQEDDTGEAERRLWLAGGTDTVRHDPLLAERMRALEVGDWVRLVDADGESAAAKVAWVSPLTSRFLLVNRRGLRVLAASAEELAALATSGRLTIGAERTAFDEAMRQVRRHLDRGTGTR</sequence>
<gene>
    <name evidence="1" type="ORF">QLQ15_08555</name>
</gene>
<name>A0ABT6XFQ1_9GAMM</name>
<proteinExistence type="predicted"/>
<evidence type="ECO:0000313" key="2">
    <source>
        <dbReference type="Proteomes" id="UP001321580"/>
    </source>
</evidence>
<evidence type="ECO:0000313" key="1">
    <source>
        <dbReference type="EMBL" id="MDI9238965.1"/>
    </source>
</evidence>
<dbReference type="Pfam" id="PF07793">
    <property type="entry name" value="DUF1631"/>
    <property type="match status" value="1"/>
</dbReference>
<protein>
    <submittedName>
        <fullName evidence="1">DUF1631 family protein</fullName>
    </submittedName>
</protein>
<reference evidence="1 2" key="1">
    <citation type="submission" date="2023-05" db="EMBL/GenBank/DDBJ databases">
        <title>Lysobacter sp. strain LF1 Genome sequencing and assembly.</title>
        <authorList>
            <person name="Jung Y."/>
        </authorList>
    </citation>
    <scope>NUCLEOTIDE SEQUENCE [LARGE SCALE GENOMIC DNA]</scope>
    <source>
        <strain evidence="1 2">LF1</strain>
    </source>
</reference>
<comment type="caution">
    <text evidence="1">The sequence shown here is derived from an EMBL/GenBank/DDBJ whole genome shotgun (WGS) entry which is preliminary data.</text>
</comment>
<organism evidence="1 2">
    <name type="scientific">Lysobacter stagni</name>
    <dbReference type="NCBI Taxonomy" id="3045172"/>
    <lineage>
        <taxon>Bacteria</taxon>
        <taxon>Pseudomonadati</taxon>
        <taxon>Pseudomonadota</taxon>
        <taxon>Gammaproteobacteria</taxon>
        <taxon>Lysobacterales</taxon>
        <taxon>Lysobacteraceae</taxon>
        <taxon>Lysobacter</taxon>
    </lineage>
</organism>
<keyword evidence="2" id="KW-1185">Reference proteome</keyword>